<dbReference type="STRING" id="1156417.Y919_08575"/>
<keyword evidence="3 8" id="KW-0694">RNA-binding</keyword>
<dbReference type="Gene3D" id="3.30.70.60">
    <property type="match status" value="1"/>
</dbReference>
<dbReference type="EMBL" id="AZTB01000044">
    <property type="protein sequence ID" value="KGG80005.1"/>
    <property type="molecule type" value="Genomic_DNA"/>
</dbReference>
<evidence type="ECO:0000256" key="4">
    <source>
        <dbReference type="ARBA" id="ARBA00022980"/>
    </source>
</evidence>
<dbReference type="GO" id="GO:0005840">
    <property type="term" value="C:ribosome"/>
    <property type="evidence" value="ECO:0007669"/>
    <property type="project" value="UniProtKB-KW"/>
</dbReference>
<evidence type="ECO:0000256" key="2">
    <source>
        <dbReference type="ARBA" id="ARBA00022730"/>
    </source>
</evidence>
<evidence type="ECO:0000256" key="1">
    <source>
        <dbReference type="ARBA" id="ARBA00009512"/>
    </source>
</evidence>
<dbReference type="InterPro" id="IPR020814">
    <property type="entry name" value="Ribosomal_S6_plastid/chlpt"/>
</dbReference>
<dbReference type="NCBIfam" id="TIGR00166">
    <property type="entry name" value="S6"/>
    <property type="match status" value="1"/>
</dbReference>
<dbReference type="InterPro" id="IPR014717">
    <property type="entry name" value="Transl_elong_EF1B/ribsomal_bS6"/>
</dbReference>
<evidence type="ECO:0000256" key="7">
    <source>
        <dbReference type="ARBA" id="ARBA00035294"/>
    </source>
</evidence>
<dbReference type="CDD" id="cd00473">
    <property type="entry name" value="bS6"/>
    <property type="match status" value="1"/>
</dbReference>
<dbReference type="PROSITE" id="PS01048">
    <property type="entry name" value="RIBOSOMAL_S6"/>
    <property type="match status" value="1"/>
</dbReference>
<dbReference type="GO" id="GO:0070181">
    <property type="term" value="F:small ribosomal subunit rRNA binding"/>
    <property type="evidence" value="ECO:0007669"/>
    <property type="project" value="TreeGrafter"/>
</dbReference>
<proteinExistence type="inferred from homology"/>
<dbReference type="InterPro" id="IPR020815">
    <property type="entry name" value="Ribosomal_bS6_CS"/>
</dbReference>
<organism evidence="9 10">
    <name type="scientific">Caloranaerobacter azorensis H53214</name>
    <dbReference type="NCBI Taxonomy" id="1156417"/>
    <lineage>
        <taxon>Bacteria</taxon>
        <taxon>Bacillati</taxon>
        <taxon>Bacillota</taxon>
        <taxon>Tissierellia</taxon>
        <taxon>Tissierellales</taxon>
        <taxon>Thermohalobacteraceae</taxon>
        <taxon>Caloranaerobacter</taxon>
    </lineage>
</organism>
<sequence length="94" mass="11177">MRKYEAMFILVPDLEEEVRNNIIEKFKGIIEQNGTVEKVDEWGVRRLAYEIKHYAEGYYVVINFQAESSVVNELDRISKITEQVIRHMIVKEDE</sequence>
<dbReference type="PANTHER" id="PTHR21011">
    <property type="entry name" value="MITOCHONDRIAL 28S RIBOSOMAL PROTEIN S6"/>
    <property type="match status" value="1"/>
</dbReference>
<keyword evidence="2 8" id="KW-0699">rRNA-binding</keyword>
<dbReference type="RefSeq" id="WP_035164004.1">
    <property type="nucleotide sequence ID" value="NZ_AZTB01000044.1"/>
</dbReference>
<name>A0A096BFP7_9FIRM</name>
<dbReference type="InterPro" id="IPR035980">
    <property type="entry name" value="Ribosomal_bS6_sf"/>
</dbReference>
<evidence type="ECO:0000256" key="5">
    <source>
        <dbReference type="ARBA" id="ARBA00023274"/>
    </source>
</evidence>
<dbReference type="Pfam" id="PF01250">
    <property type="entry name" value="Ribosomal_S6"/>
    <property type="match status" value="1"/>
</dbReference>
<accession>A0A096BFP7</accession>
<dbReference type="HAMAP" id="MF_00360">
    <property type="entry name" value="Ribosomal_bS6"/>
    <property type="match status" value="1"/>
</dbReference>
<dbReference type="GO" id="GO:1990904">
    <property type="term" value="C:ribonucleoprotein complex"/>
    <property type="evidence" value="ECO:0007669"/>
    <property type="project" value="UniProtKB-KW"/>
</dbReference>
<evidence type="ECO:0000256" key="3">
    <source>
        <dbReference type="ARBA" id="ARBA00022884"/>
    </source>
</evidence>
<evidence type="ECO:0000313" key="9">
    <source>
        <dbReference type="EMBL" id="KGG80005.1"/>
    </source>
</evidence>
<keyword evidence="4 8" id="KW-0689">Ribosomal protein</keyword>
<evidence type="ECO:0000256" key="8">
    <source>
        <dbReference type="HAMAP-Rule" id="MF_00360"/>
    </source>
</evidence>
<dbReference type="InterPro" id="IPR000529">
    <property type="entry name" value="Ribosomal_bS6"/>
</dbReference>
<evidence type="ECO:0000256" key="6">
    <source>
        <dbReference type="ARBA" id="ARBA00035104"/>
    </source>
</evidence>
<dbReference type="PANTHER" id="PTHR21011:SF1">
    <property type="entry name" value="SMALL RIBOSOMAL SUBUNIT PROTEIN BS6M"/>
    <property type="match status" value="1"/>
</dbReference>
<protein>
    <recommendedName>
        <fullName evidence="7 8">Small ribosomal subunit protein bS6</fullName>
    </recommendedName>
</protein>
<dbReference type="AlphaFoldDB" id="A0A096BFP7"/>
<keyword evidence="5 8" id="KW-0687">Ribonucleoprotein</keyword>
<comment type="similarity">
    <text evidence="1 8">Belongs to the bacterial ribosomal protein bS6 family.</text>
</comment>
<comment type="function">
    <text evidence="6 8">Binds together with bS18 to 16S ribosomal RNA.</text>
</comment>
<dbReference type="Proteomes" id="UP000029622">
    <property type="component" value="Unassembled WGS sequence"/>
</dbReference>
<reference evidence="9 10" key="1">
    <citation type="submission" date="2013-12" db="EMBL/GenBank/DDBJ databases">
        <title>Draft genome sequence of Caloranaerobacter sp. H53214.</title>
        <authorList>
            <person name="Jiang L.J."/>
            <person name="Shao Z.Z."/>
            <person name="Long M.N."/>
        </authorList>
    </citation>
    <scope>NUCLEOTIDE SEQUENCE [LARGE SCALE GENOMIC DNA]</scope>
    <source>
        <strain evidence="9 10">H53214</strain>
    </source>
</reference>
<dbReference type="GO" id="GO:0003735">
    <property type="term" value="F:structural constituent of ribosome"/>
    <property type="evidence" value="ECO:0007669"/>
    <property type="project" value="InterPro"/>
</dbReference>
<gene>
    <name evidence="8" type="primary">rpsF</name>
    <name evidence="9" type="ORF">Y919_08575</name>
</gene>
<comment type="caution">
    <text evidence="9">The sequence shown here is derived from an EMBL/GenBank/DDBJ whole genome shotgun (WGS) entry which is preliminary data.</text>
</comment>
<dbReference type="SUPFAM" id="SSF54995">
    <property type="entry name" value="Ribosomal protein S6"/>
    <property type="match status" value="1"/>
</dbReference>
<dbReference type="GO" id="GO:0006412">
    <property type="term" value="P:translation"/>
    <property type="evidence" value="ECO:0007669"/>
    <property type="project" value="UniProtKB-UniRule"/>
</dbReference>
<evidence type="ECO:0000313" key="10">
    <source>
        <dbReference type="Proteomes" id="UP000029622"/>
    </source>
</evidence>
<dbReference type="FunFam" id="3.30.70.60:FF:000002">
    <property type="entry name" value="30S ribosomal protein S6"/>
    <property type="match status" value="1"/>
</dbReference>
<dbReference type="GO" id="GO:0005737">
    <property type="term" value="C:cytoplasm"/>
    <property type="evidence" value="ECO:0007669"/>
    <property type="project" value="UniProtKB-ARBA"/>
</dbReference>